<dbReference type="InterPro" id="IPR005322">
    <property type="entry name" value="Peptidase_C69"/>
</dbReference>
<dbReference type="EC" id="3.4.-.-" evidence="6"/>
<feature type="chain" id="PRO_5012956407" description="Dipeptidase" evidence="7">
    <location>
        <begin position="29"/>
        <end position="496"/>
    </location>
</feature>
<dbReference type="GO" id="GO:0070004">
    <property type="term" value="F:cysteine-type exopeptidase activity"/>
    <property type="evidence" value="ECO:0007669"/>
    <property type="project" value="InterPro"/>
</dbReference>
<protein>
    <recommendedName>
        <fullName evidence="6">Dipeptidase</fullName>
        <ecNumber evidence="6">3.4.-.-</ecNumber>
    </recommendedName>
</protein>
<evidence type="ECO:0000256" key="6">
    <source>
        <dbReference type="RuleBase" id="RU364089"/>
    </source>
</evidence>
<keyword evidence="7" id="KW-0732">Signal</keyword>
<dbReference type="GO" id="GO:0006508">
    <property type="term" value="P:proteolysis"/>
    <property type="evidence" value="ECO:0007669"/>
    <property type="project" value="UniProtKB-KW"/>
</dbReference>
<keyword evidence="5 6" id="KW-0224">Dipeptidase</keyword>
<evidence type="ECO:0000256" key="5">
    <source>
        <dbReference type="ARBA" id="ARBA00022997"/>
    </source>
</evidence>
<evidence type="ECO:0000313" key="8">
    <source>
        <dbReference type="EMBL" id="SKC31597.1"/>
    </source>
</evidence>
<keyword evidence="3 6" id="KW-0645">Protease</keyword>
<dbReference type="PANTHER" id="PTHR12994">
    <property type="entry name" value="SECERNIN"/>
    <property type="match status" value="1"/>
</dbReference>
<comment type="catalytic activity">
    <reaction evidence="1">
        <text>an L-aminoacyl-L-amino acid + H2O = 2 an L-alpha-amino acid</text>
        <dbReference type="Rhea" id="RHEA:48940"/>
        <dbReference type="ChEBI" id="CHEBI:15377"/>
        <dbReference type="ChEBI" id="CHEBI:59869"/>
        <dbReference type="ChEBI" id="CHEBI:77460"/>
        <dbReference type="EC" id="3.4.13.19"/>
    </reaction>
</comment>
<accession>A0A1T5HXG8</accession>
<dbReference type="AlphaFoldDB" id="A0A1T5HXG8"/>
<dbReference type="EMBL" id="FUZI01000001">
    <property type="protein sequence ID" value="SKC31597.1"/>
    <property type="molecule type" value="Genomic_DNA"/>
</dbReference>
<gene>
    <name evidence="8" type="primary">pepD_3</name>
    <name evidence="8" type="ORF">CZ809_01099</name>
</gene>
<proteinExistence type="inferred from homology"/>
<evidence type="ECO:0000256" key="4">
    <source>
        <dbReference type="ARBA" id="ARBA00022801"/>
    </source>
</evidence>
<sequence length="496" mass="54991">MNKMKKIPFLASAITTALTAVIAFPASACTTILVGNQATTDGSYIIARNEDYQATNAKHFVFHPAEKMQQADFHGNANNFSYPAAKNALQYTSMSDFDTNNKSMGEVGFNSAGAGLSATETIYNGVKALKADPYITQTGIGEDAIENVILPRIHSAKEGVELLGKIIETQGAAEGFGVAFVDNTGIWYLETGSGHQWMAEKIPADKYFVSANQGRLSTYLPNNPNYMASPTLVSFAEQHGLYKSEAGKPFNFHAAYSQDTPNDVTYNYPRVWTLQHMYTQGLTTKIDQGTTFPVFLKPTKKLSVADVEQGLRNHYQGTSHDPYSTQNPKEAYRPISVFRTQESHVLQVRPNLPTAIGDVAYISYGMTALGVYLPYYQGMTEVPHALTIGTNKADSASANWAFRKLQTLAMTNWKVFSPIVQTAYHKFEVQTASKQRELEKNYLKIYKRQPKKAQALINDFEKTTVADALALTEQLTNTLFTQMTYTTDMTYHFEGA</sequence>
<dbReference type="GO" id="GO:0016805">
    <property type="term" value="F:dipeptidase activity"/>
    <property type="evidence" value="ECO:0007669"/>
    <property type="project" value="UniProtKB-KW"/>
</dbReference>
<dbReference type="NCBIfam" id="NF033678">
    <property type="entry name" value="C69_fam_dipept"/>
    <property type="match status" value="1"/>
</dbReference>
<organism evidence="8 9">
    <name type="scientific">Photobacterium piscicola</name>
    <dbReference type="NCBI Taxonomy" id="1378299"/>
    <lineage>
        <taxon>Bacteria</taxon>
        <taxon>Pseudomonadati</taxon>
        <taxon>Pseudomonadota</taxon>
        <taxon>Gammaproteobacteria</taxon>
        <taxon>Vibrionales</taxon>
        <taxon>Vibrionaceae</taxon>
        <taxon>Photobacterium</taxon>
    </lineage>
</organism>
<comment type="similarity">
    <text evidence="2 6">Belongs to the peptidase C69 family.</text>
</comment>
<dbReference type="Gene3D" id="3.60.60.10">
    <property type="entry name" value="Penicillin V Acylase, Chain A"/>
    <property type="match status" value="1"/>
</dbReference>
<evidence type="ECO:0000256" key="2">
    <source>
        <dbReference type="ARBA" id="ARBA00007225"/>
    </source>
</evidence>
<evidence type="ECO:0000256" key="3">
    <source>
        <dbReference type="ARBA" id="ARBA00022670"/>
    </source>
</evidence>
<evidence type="ECO:0000256" key="1">
    <source>
        <dbReference type="ARBA" id="ARBA00001670"/>
    </source>
</evidence>
<dbReference type="InterPro" id="IPR047804">
    <property type="entry name" value="C69_dipept_A-like"/>
</dbReference>
<reference evidence="8 9" key="1">
    <citation type="submission" date="2017-02" db="EMBL/GenBank/DDBJ databases">
        <authorList>
            <person name="Peterson S.W."/>
        </authorList>
    </citation>
    <scope>NUCLEOTIDE SEQUENCE [LARGE SCALE GENOMIC DNA]</scope>
    <source>
        <strain evidence="9">type strain: NCCB 100098</strain>
    </source>
</reference>
<dbReference type="PANTHER" id="PTHR12994:SF17">
    <property type="entry name" value="LD30995P"/>
    <property type="match status" value="1"/>
</dbReference>
<feature type="signal peptide" evidence="7">
    <location>
        <begin position="1"/>
        <end position="28"/>
    </location>
</feature>
<keyword evidence="4 6" id="KW-0378">Hydrolase</keyword>
<dbReference type="Pfam" id="PF03577">
    <property type="entry name" value="Peptidase_C69"/>
    <property type="match status" value="1"/>
</dbReference>
<evidence type="ECO:0000313" key="9">
    <source>
        <dbReference type="Proteomes" id="UP000189966"/>
    </source>
</evidence>
<dbReference type="Proteomes" id="UP000189966">
    <property type="component" value="Unassembled WGS sequence"/>
</dbReference>
<name>A0A1T5HXG8_9GAMM</name>
<evidence type="ECO:0000256" key="7">
    <source>
        <dbReference type="SAM" id="SignalP"/>
    </source>
</evidence>